<feature type="domain" description="Rhodopsin" evidence="8">
    <location>
        <begin position="26"/>
        <end position="258"/>
    </location>
</feature>
<dbReference type="OrthoDB" id="2988756at2759"/>
<dbReference type="GO" id="GO:0016020">
    <property type="term" value="C:membrane"/>
    <property type="evidence" value="ECO:0007669"/>
    <property type="project" value="UniProtKB-SubCell"/>
</dbReference>
<name>A0A8H4PMR2_9HYPO</name>
<accession>A0A8H4PMR2</accession>
<comment type="similarity">
    <text evidence="5">Belongs to the SAT4 family.</text>
</comment>
<comment type="subcellular location">
    <subcellularLocation>
        <location evidence="1">Membrane</location>
        <topology evidence="1">Multi-pass membrane protein</topology>
    </subcellularLocation>
</comment>
<evidence type="ECO:0000313" key="10">
    <source>
        <dbReference type="Proteomes" id="UP000557566"/>
    </source>
</evidence>
<dbReference type="InterPro" id="IPR052337">
    <property type="entry name" value="SAT4-like"/>
</dbReference>
<dbReference type="PANTHER" id="PTHR33048:SF47">
    <property type="entry name" value="INTEGRAL MEMBRANE PROTEIN-RELATED"/>
    <property type="match status" value="1"/>
</dbReference>
<dbReference type="AlphaFoldDB" id="A0A8H4PMR2"/>
<evidence type="ECO:0000256" key="3">
    <source>
        <dbReference type="ARBA" id="ARBA00022989"/>
    </source>
</evidence>
<reference evidence="9 10" key="1">
    <citation type="journal article" date="2020" name="Genome Biol. Evol.">
        <title>A new high-quality draft genome assembly of the Chinese cordyceps Ophiocordyceps sinensis.</title>
        <authorList>
            <person name="Shu R."/>
            <person name="Zhang J."/>
            <person name="Meng Q."/>
            <person name="Zhang H."/>
            <person name="Zhou G."/>
            <person name="Li M."/>
            <person name="Wu P."/>
            <person name="Zhao Y."/>
            <person name="Chen C."/>
            <person name="Qin Q."/>
        </authorList>
    </citation>
    <scope>NUCLEOTIDE SEQUENCE [LARGE SCALE GENOMIC DNA]</scope>
    <source>
        <strain evidence="9 10">IOZ07</strain>
    </source>
</reference>
<feature type="compositionally biased region" description="Polar residues" evidence="6">
    <location>
        <begin position="358"/>
        <end position="367"/>
    </location>
</feature>
<evidence type="ECO:0000256" key="1">
    <source>
        <dbReference type="ARBA" id="ARBA00004141"/>
    </source>
</evidence>
<feature type="transmembrane region" description="Helical" evidence="7">
    <location>
        <begin position="107"/>
        <end position="128"/>
    </location>
</feature>
<proteinExistence type="inferred from homology"/>
<feature type="region of interest" description="Disordered" evidence="6">
    <location>
        <begin position="283"/>
        <end position="304"/>
    </location>
</feature>
<protein>
    <recommendedName>
        <fullName evidence="8">Rhodopsin domain-containing protein</fullName>
    </recommendedName>
</protein>
<feature type="transmembrane region" description="Helical" evidence="7">
    <location>
        <begin position="186"/>
        <end position="209"/>
    </location>
</feature>
<evidence type="ECO:0000256" key="6">
    <source>
        <dbReference type="SAM" id="MobiDB-lite"/>
    </source>
</evidence>
<comment type="caution">
    <text evidence="9">The sequence shown here is derived from an EMBL/GenBank/DDBJ whole genome shotgun (WGS) entry which is preliminary data.</text>
</comment>
<evidence type="ECO:0000259" key="8">
    <source>
        <dbReference type="Pfam" id="PF20684"/>
    </source>
</evidence>
<keyword evidence="10" id="KW-1185">Reference proteome</keyword>
<feature type="transmembrane region" description="Helical" evidence="7">
    <location>
        <begin position="221"/>
        <end position="241"/>
    </location>
</feature>
<keyword evidence="2 7" id="KW-0812">Transmembrane</keyword>
<gene>
    <name evidence="9" type="ORF">G6O67_006432</name>
</gene>
<dbReference type="Proteomes" id="UP000557566">
    <property type="component" value="Unassembled WGS sequence"/>
</dbReference>
<dbReference type="Pfam" id="PF20684">
    <property type="entry name" value="Fung_rhodopsin"/>
    <property type="match status" value="1"/>
</dbReference>
<evidence type="ECO:0000256" key="7">
    <source>
        <dbReference type="SAM" id="Phobius"/>
    </source>
</evidence>
<evidence type="ECO:0000256" key="5">
    <source>
        <dbReference type="ARBA" id="ARBA00038359"/>
    </source>
</evidence>
<evidence type="ECO:0000313" key="9">
    <source>
        <dbReference type="EMBL" id="KAF4506336.1"/>
    </source>
</evidence>
<evidence type="ECO:0000256" key="2">
    <source>
        <dbReference type="ARBA" id="ARBA00022692"/>
    </source>
</evidence>
<organism evidence="9 10">
    <name type="scientific">Ophiocordyceps sinensis</name>
    <dbReference type="NCBI Taxonomy" id="72228"/>
    <lineage>
        <taxon>Eukaryota</taxon>
        <taxon>Fungi</taxon>
        <taxon>Dikarya</taxon>
        <taxon>Ascomycota</taxon>
        <taxon>Pezizomycotina</taxon>
        <taxon>Sordariomycetes</taxon>
        <taxon>Hypocreomycetidae</taxon>
        <taxon>Hypocreales</taxon>
        <taxon>Ophiocordycipitaceae</taxon>
        <taxon>Ophiocordyceps</taxon>
    </lineage>
</organism>
<feature type="transmembrane region" description="Helical" evidence="7">
    <location>
        <begin position="140"/>
        <end position="166"/>
    </location>
</feature>
<dbReference type="InterPro" id="IPR049326">
    <property type="entry name" value="Rhodopsin_dom_fungi"/>
</dbReference>
<feature type="compositionally biased region" description="Basic and acidic residues" evidence="6">
    <location>
        <begin position="285"/>
        <end position="304"/>
    </location>
</feature>
<keyword evidence="4 7" id="KW-0472">Membrane</keyword>
<dbReference type="EMBL" id="JAAVMX010000007">
    <property type="protein sequence ID" value="KAF4506336.1"/>
    <property type="molecule type" value="Genomic_DNA"/>
</dbReference>
<feature type="region of interest" description="Disordered" evidence="6">
    <location>
        <begin position="358"/>
        <end position="385"/>
    </location>
</feature>
<feature type="transmembrane region" description="Helical" evidence="7">
    <location>
        <begin position="12"/>
        <end position="29"/>
    </location>
</feature>
<dbReference type="PANTHER" id="PTHR33048">
    <property type="entry name" value="PTH11-LIKE INTEGRAL MEMBRANE PROTEIN (AFU_ORTHOLOGUE AFUA_5G11245)"/>
    <property type="match status" value="1"/>
</dbReference>
<evidence type="ECO:0000256" key="4">
    <source>
        <dbReference type="ARBA" id="ARBA00023136"/>
    </source>
</evidence>
<keyword evidence="3 7" id="KW-1133">Transmembrane helix</keyword>
<sequence length="385" mass="41192">MSASPNAFNAEIFALSAAGLAAAVLRLWLRARTLVALKGLASDDYLAVMAAVVYGTETALAYVAENEANGLTNSFLDDGTRAALASQTGGREYGQRVLGSKMQLGSWAGHSVVIWSLKAAVCMLYLRLANSQHRQGRSAAFLGLALVAVSWLGATLTLLLSCRPLTRMWQLSPDPGPYCQPASSPALVWTYTSLNAATYLYLIAVPVPSLVQTGLPARHKLVTVALLACGFLAGLAAVNRAVAVSSLRDLRLARKWEAREAFAALVTANMAMVLLPCWMKASNHGQDDSTTRKSREALPDGRRSGEGAAYAVQDAAGQEANSDAKGGGSEKGIQRRVEVCVREDDDVYLVKNGNYTGVWSGDQSGRQTRSRFFGDHIHQQAYPRA</sequence>